<dbReference type="GO" id="GO:0006826">
    <property type="term" value="P:iron ion transport"/>
    <property type="evidence" value="ECO:0007669"/>
    <property type="project" value="TreeGrafter"/>
</dbReference>
<dbReference type="GO" id="GO:0005886">
    <property type="term" value="C:plasma membrane"/>
    <property type="evidence" value="ECO:0007669"/>
    <property type="project" value="TreeGrafter"/>
</dbReference>
<dbReference type="GO" id="GO:0005615">
    <property type="term" value="C:extracellular space"/>
    <property type="evidence" value="ECO:0007669"/>
    <property type="project" value="TreeGrafter"/>
</dbReference>
<dbReference type="Gene3D" id="3.40.190.10">
    <property type="entry name" value="Periplasmic binding protein-like II"/>
    <property type="match status" value="1"/>
</dbReference>
<reference evidence="2" key="2">
    <citation type="submission" date="2017-10" db="EMBL/GenBank/DDBJ databases">
        <title>Ladona fulva Genome sequencing and assembly.</title>
        <authorList>
            <person name="Murali S."/>
            <person name="Richards S."/>
            <person name="Bandaranaike D."/>
            <person name="Bellair M."/>
            <person name="Blankenburg K."/>
            <person name="Chao H."/>
            <person name="Dinh H."/>
            <person name="Doddapaneni H."/>
            <person name="Dugan-Rocha S."/>
            <person name="Elkadiri S."/>
            <person name="Gnanaolivu R."/>
            <person name="Hernandez B."/>
            <person name="Skinner E."/>
            <person name="Javaid M."/>
            <person name="Lee S."/>
            <person name="Li M."/>
            <person name="Ming W."/>
            <person name="Munidasa M."/>
            <person name="Muniz J."/>
            <person name="Nguyen L."/>
            <person name="Hughes D."/>
            <person name="Osuji N."/>
            <person name="Pu L.-L."/>
            <person name="Puazo M."/>
            <person name="Qu C."/>
            <person name="Quiroz J."/>
            <person name="Raj R."/>
            <person name="Weissenberger G."/>
            <person name="Xin Y."/>
            <person name="Zou X."/>
            <person name="Han Y."/>
            <person name="Worley K."/>
            <person name="Muzny D."/>
            <person name="Gibbs R."/>
        </authorList>
    </citation>
    <scope>NUCLEOTIDE SEQUENCE</scope>
    <source>
        <strain evidence="2">Sampled in the wild</strain>
    </source>
</reference>
<dbReference type="PRINTS" id="PR00422">
    <property type="entry name" value="TRANSFERRIN"/>
</dbReference>
<name>A0A8K0P4R2_LADFU</name>
<comment type="caution">
    <text evidence="2">The sequence shown here is derived from an EMBL/GenBank/DDBJ whole genome shotgun (WGS) entry which is preliminary data.</text>
</comment>
<dbReference type="PANTHER" id="PTHR11485">
    <property type="entry name" value="TRANSFERRIN"/>
    <property type="match status" value="1"/>
</dbReference>
<proteinExistence type="predicted"/>
<dbReference type="Pfam" id="PF00405">
    <property type="entry name" value="Transferrin"/>
    <property type="match status" value="1"/>
</dbReference>
<dbReference type="SUPFAM" id="SSF53850">
    <property type="entry name" value="Periplasmic binding protein-like II"/>
    <property type="match status" value="1"/>
</dbReference>
<protein>
    <recommendedName>
        <fullName evidence="1">Transferrin-like domain-containing protein</fullName>
    </recommendedName>
</protein>
<reference evidence="2" key="1">
    <citation type="submission" date="2013-04" db="EMBL/GenBank/DDBJ databases">
        <authorList>
            <person name="Qu J."/>
            <person name="Murali S.C."/>
            <person name="Bandaranaike D."/>
            <person name="Bellair M."/>
            <person name="Blankenburg K."/>
            <person name="Chao H."/>
            <person name="Dinh H."/>
            <person name="Doddapaneni H."/>
            <person name="Downs B."/>
            <person name="Dugan-Rocha S."/>
            <person name="Elkadiri S."/>
            <person name="Gnanaolivu R.D."/>
            <person name="Hernandez B."/>
            <person name="Javaid M."/>
            <person name="Jayaseelan J.C."/>
            <person name="Lee S."/>
            <person name="Li M."/>
            <person name="Ming W."/>
            <person name="Munidasa M."/>
            <person name="Muniz J."/>
            <person name="Nguyen L."/>
            <person name="Ongeri F."/>
            <person name="Osuji N."/>
            <person name="Pu L.-L."/>
            <person name="Puazo M."/>
            <person name="Qu C."/>
            <person name="Quiroz J."/>
            <person name="Raj R."/>
            <person name="Weissenberger G."/>
            <person name="Xin Y."/>
            <person name="Zou X."/>
            <person name="Han Y."/>
            <person name="Richards S."/>
            <person name="Worley K."/>
            <person name="Muzny D."/>
            <person name="Gibbs R."/>
        </authorList>
    </citation>
    <scope>NUCLEOTIDE SEQUENCE</scope>
    <source>
        <strain evidence="2">Sampled in the wild</strain>
    </source>
</reference>
<keyword evidence="3" id="KW-1185">Reference proteome</keyword>
<dbReference type="PROSITE" id="PS51408">
    <property type="entry name" value="TRANSFERRIN_LIKE_4"/>
    <property type="match status" value="1"/>
</dbReference>
<dbReference type="EMBL" id="KZ308961">
    <property type="protein sequence ID" value="KAG8235865.1"/>
    <property type="molecule type" value="Genomic_DNA"/>
</dbReference>
<evidence type="ECO:0000313" key="3">
    <source>
        <dbReference type="Proteomes" id="UP000792457"/>
    </source>
</evidence>
<dbReference type="SMART" id="SM00094">
    <property type="entry name" value="TR_FER"/>
    <property type="match status" value="1"/>
</dbReference>
<dbReference type="GO" id="GO:0055037">
    <property type="term" value="C:recycling endosome"/>
    <property type="evidence" value="ECO:0007669"/>
    <property type="project" value="TreeGrafter"/>
</dbReference>
<evidence type="ECO:0000313" key="2">
    <source>
        <dbReference type="EMBL" id="KAG8235865.1"/>
    </source>
</evidence>
<dbReference type="PANTHER" id="PTHR11485:SF57">
    <property type="entry name" value="TRANSFERRIN"/>
    <property type="match status" value="1"/>
</dbReference>
<feature type="domain" description="Transferrin-like" evidence="1">
    <location>
        <begin position="1"/>
        <end position="207"/>
    </location>
</feature>
<dbReference type="GO" id="GO:0005769">
    <property type="term" value="C:early endosome"/>
    <property type="evidence" value="ECO:0007669"/>
    <property type="project" value="TreeGrafter"/>
</dbReference>
<dbReference type="InterPro" id="IPR001156">
    <property type="entry name" value="Transferrin-like_dom"/>
</dbReference>
<evidence type="ECO:0000259" key="1">
    <source>
        <dbReference type="PROSITE" id="PS51408"/>
    </source>
</evidence>
<dbReference type="OrthoDB" id="8170333at2759"/>
<gene>
    <name evidence="2" type="ORF">J437_LFUL016472</name>
</gene>
<dbReference type="AlphaFoldDB" id="A0A8K0P4R2"/>
<sequence length="243" mass="27192">MEGLLPGICPHENAISSFFSEACVPGLNSSLSSDGSTSNLVSLCNFKYDMKGKPPKHLKDRCCGKNRTGEVDAFRCLVSGGGEVAIVEMETVNKNADTHDKEPWAKYMSSRNSRILCLGKNDTKNCHIGWSPKGLVVYNKNLSSSRFQEVYEVFLQMDKIFGKHYKMPNPAFQMYGPFDGKNNVIFQDSTHSLVSYELLKRVRPLSYNYEEILKNISVCSSLSIKITSARFLVGTVILSLLFF</sequence>
<organism evidence="2 3">
    <name type="scientific">Ladona fulva</name>
    <name type="common">Scarce chaser dragonfly</name>
    <name type="synonym">Libellula fulva</name>
    <dbReference type="NCBI Taxonomy" id="123851"/>
    <lineage>
        <taxon>Eukaryota</taxon>
        <taxon>Metazoa</taxon>
        <taxon>Ecdysozoa</taxon>
        <taxon>Arthropoda</taxon>
        <taxon>Hexapoda</taxon>
        <taxon>Insecta</taxon>
        <taxon>Pterygota</taxon>
        <taxon>Palaeoptera</taxon>
        <taxon>Odonata</taxon>
        <taxon>Epiprocta</taxon>
        <taxon>Anisoptera</taxon>
        <taxon>Libelluloidea</taxon>
        <taxon>Libellulidae</taxon>
        <taxon>Ladona</taxon>
    </lineage>
</organism>
<accession>A0A8K0P4R2</accession>
<dbReference type="Proteomes" id="UP000792457">
    <property type="component" value="Unassembled WGS sequence"/>
</dbReference>